<dbReference type="GO" id="GO:0016746">
    <property type="term" value="F:acyltransferase activity"/>
    <property type="evidence" value="ECO:0007669"/>
    <property type="project" value="UniProtKB-KW"/>
</dbReference>
<dbReference type="AlphaFoldDB" id="A0A9X3XM51"/>
<keyword evidence="7" id="KW-0012">Acyltransferase</keyword>
<proteinExistence type="inferred from homology"/>
<keyword evidence="6 7" id="KW-0472">Membrane</keyword>
<keyword evidence="3 7" id="KW-1003">Cell membrane</keyword>
<sequence>MVFSSLIFIFRFLPVFIAVYYITPYKYKNLCILIFSLFFYSFGEPKYFPIMISSIIIDYIVSILIQRNFKNKAKCKVLLLVSIIFNMGILIYFKYANFFIENINLLFKSSIDKISLTLPLGISFYTFQTLSYTIDVYKGKVEAEKNIIDFGAFVSLFPQLIAGPIVKYSDINKEIKNRSINMSNFELGLEEFIIGLSKKVLIANNIGMLWSEISSKDLINISTPLAWLGIIAFSFQIYFDFSGYSSMAIGLGKMIGFNFPINFNFPYISRSITEFWRRWHITLGSWFKEYVYIPLGGNKVNKIRVFLNLLIVWFLTGFWHGAEYTFILWGLYFFTLIYIEKIFLGETLKRHVIFSHLYTIFFLIIGWCIFAITDIATLGIYINKMFTWDFKSDWIYYIRNYFIVIILCIISSTPLVLKIYNKMNKVIKSIIIVLLFMLSIAYLVDSSYNPFLYFRF</sequence>
<organism evidence="9 10">
    <name type="scientific">Clostridium tertium</name>
    <dbReference type="NCBI Taxonomy" id="1559"/>
    <lineage>
        <taxon>Bacteria</taxon>
        <taxon>Bacillati</taxon>
        <taxon>Bacillota</taxon>
        <taxon>Clostridia</taxon>
        <taxon>Eubacteriales</taxon>
        <taxon>Clostridiaceae</taxon>
        <taxon>Clostridium</taxon>
    </lineage>
</organism>
<feature type="transmembrane region" description="Helical" evidence="8">
    <location>
        <begin position="394"/>
        <end position="417"/>
    </location>
</feature>
<accession>A0A9X3XM51</accession>
<evidence type="ECO:0000256" key="6">
    <source>
        <dbReference type="ARBA" id="ARBA00023136"/>
    </source>
</evidence>
<keyword evidence="10" id="KW-1185">Reference proteome</keyword>
<feature type="transmembrane region" description="Helical" evidence="8">
    <location>
        <begin position="326"/>
        <end position="344"/>
    </location>
</feature>
<feature type="transmembrane region" description="Helical" evidence="8">
    <location>
        <begin position="77"/>
        <end position="96"/>
    </location>
</feature>
<name>A0A9X3XM51_9CLOT</name>
<dbReference type="GeneID" id="93044831"/>
<feature type="transmembrane region" description="Helical" evidence="8">
    <location>
        <begin position="116"/>
        <end position="134"/>
    </location>
</feature>
<comment type="similarity">
    <text evidence="2 7">Belongs to the membrane-bound acyltransferase family.</text>
</comment>
<evidence type="ECO:0000256" key="3">
    <source>
        <dbReference type="ARBA" id="ARBA00022475"/>
    </source>
</evidence>
<evidence type="ECO:0000256" key="7">
    <source>
        <dbReference type="PIRNR" id="PIRNR016636"/>
    </source>
</evidence>
<comment type="caution">
    <text evidence="9">The sequence shown here is derived from an EMBL/GenBank/DDBJ whole genome shotgun (WGS) entry which is preliminary data.</text>
</comment>
<dbReference type="PIRSF" id="PIRSF500217">
    <property type="entry name" value="AlgI"/>
    <property type="match status" value="1"/>
</dbReference>
<feature type="transmembrane region" description="Helical" evidence="8">
    <location>
        <begin position="218"/>
        <end position="239"/>
    </location>
</feature>
<evidence type="ECO:0000256" key="1">
    <source>
        <dbReference type="ARBA" id="ARBA00004651"/>
    </source>
</evidence>
<feature type="transmembrane region" description="Helical" evidence="8">
    <location>
        <begin position="356"/>
        <end position="382"/>
    </location>
</feature>
<dbReference type="GO" id="GO:0005886">
    <property type="term" value="C:plasma membrane"/>
    <property type="evidence" value="ECO:0007669"/>
    <property type="project" value="UniProtKB-SubCell"/>
</dbReference>
<protein>
    <submittedName>
        <fullName evidence="9">MBOAT family protein</fullName>
    </submittedName>
</protein>
<dbReference type="Proteomes" id="UP001141183">
    <property type="component" value="Unassembled WGS sequence"/>
</dbReference>
<dbReference type="EMBL" id="JAMRYU010000018">
    <property type="protein sequence ID" value="MDC4241683.1"/>
    <property type="molecule type" value="Genomic_DNA"/>
</dbReference>
<evidence type="ECO:0000256" key="2">
    <source>
        <dbReference type="ARBA" id="ARBA00010323"/>
    </source>
</evidence>
<reference evidence="9" key="1">
    <citation type="submission" date="2022-05" db="EMBL/GenBank/DDBJ databases">
        <title>Draft genome sequence of Clostridium tertium strain CP3 isolated from Peru.</title>
        <authorList>
            <person name="Hurtado R."/>
            <person name="Lima L."/>
            <person name="Sousa T."/>
            <person name="Jaiswal A.K."/>
            <person name="Tiwari S."/>
            <person name="Maturrano L."/>
            <person name="Brenig B."/>
            <person name="Azevedo V."/>
        </authorList>
    </citation>
    <scope>NUCLEOTIDE SEQUENCE</scope>
    <source>
        <strain evidence="9">CP3</strain>
    </source>
</reference>
<dbReference type="PANTHER" id="PTHR13285">
    <property type="entry name" value="ACYLTRANSFERASE"/>
    <property type="match status" value="1"/>
</dbReference>
<gene>
    <name evidence="9" type="ORF">NE398_16225</name>
</gene>
<comment type="subcellular location">
    <subcellularLocation>
        <location evidence="1">Cell membrane</location>
        <topology evidence="1">Multi-pass membrane protein</topology>
    </subcellularLocation>
</comment>
<feature type="transmembrane region" description="Helical" evidence="8">
    <location>
        <begin position="48"/>
        <end position="65"/>
    </location>
</feature>
<keyword evidence="7" id="KW-0808">Transferase</keyword>
<evidence type="ECO:0000256" key="5">
    <source>
        <dbReference type="ARBA" id="ARBA00022989"/>
    </source>
</evidence>
<evidence type="ECO:0000256" key="4">
    <source>
        <dbReference type="ARBA" id="ARBA00022692"/>
    </source>
</evidence>
<feature type="transmembrane region" description="Helical" evidence="8">
    <location>
        <begin position="303"/>
        <end position="320"/>
    </location>
</feature>
<dbReference type="PANTHER" id="PTHR13285:SF18">
    <property type="entry name" value="PROTEIN-CYSTEINE N-PALMITOYLTRANSFERASE RASP"/>
    <property type="match status" value="1"/>
</dbReference>
<dbReference type="PIRSF" id="PIRSF016636">
    <property type="entry name" value="AlgI_DltB"/>
    <property type="match status" value="1"/>
</dbReference>
<dbReference type="GO" id="GO:0042121">
    <property type="term" value="P:alginic acid biosynthetic process"/>
    <property type="evidence" value="ECO:0007669"/>
    <property type="project" value="InterPro"/>
</dbReference>
<dbReference type="RefSeq" id="WP_142690067.1">
    <property type="nucleotide sequence ID" value="NZ_BAAACM010000021.1"/>
</dbReference>
<evidence type="ECO:0000313" key="10">
    <source>
        <dbReference type="Proteomes" id="UP001141183"/>
    </source>
</evidence>
<feature type="transmembrane region" description="Helical" evidence="8">
    <location>
        <begin position="426"/>
        <end position="444"/>
    </location>
</feature>
<dbReference type="InterPro" id="IPR004299">
    <property type="entry name" value="MBOAT_fam"/>
</dbReference>
<dbReference type="InterPro" id="IPR051085">
    <property type="entry name" value="MB_O-acyltransferase"/>
</dbReference>
<feature type="transmembrane region" description="Helical" evidence="8">
    <location>
        <begin position="6"/>
        <end position="22"/>
    </location>
</feature>
<dbReference type="InterPro" id="IPR028362">
    <property type="entry name" value="AlgI"/>
</dbReference>
<dbReference type="Pfam" id="PF03062">
    <property type="entry name" value="MBOAT"/>
    <property type="match status" value="1"/>
</dbReference>
<keyword evidence="5 8" id="KW-1133">Transmembrane helix</keyword>
<evidence type="ECO:0000256" key="8">
    <source>
        <dbReference type="SAM" id="Phobius"/>
    </source>
</evidence>
<keyword evidence="4 8" id="KW-0812">Transmembrane</keyword>
<dbReference type="InterPro" id="IPR024194">
    <property type="entry name" value="Ac/AlaTfrase_AlgI/DltB"/>
</dbReference>
<evidence type="ECO:0000313" key="9">
    <source>
        <dbReference type="EMBL" id="MDC4241683.1"/>
    </source>
</evidence>